<evidence type="ECO:0000256" key="4">
    <source>
        <dbReference type="ARBA" id="ARBA00022695"/>
    </source>
</evidence>
<accession>A0A2M7W1C2</accession>
<evidence type="ECO:0000256" key="6">
    <source>
        <dbReference type="ARBA" id="ARBA00022842"/>
    </source>
</evidence>
<organism evidence="9 10">
    <name type="scientific">Candidatus Dojkabacteria bacterium CG_4_10_14_0_2_um_filter_Dojkabacteria_WS6_41_15</name>
    <dbReference type="NCBI Taxonomy" id="2014249"/>
    <lineage>
        <taxon>Bacteria</taxon>
        <taxon>Candidatus Dojkabacteria</taxon>
    </lineage>
</organism>
<keyword evidence="5" id="KW-0479">Metal-binding</keyword>
<dbReference type="GO" id="GO:0016779">
    <property type="term" value="F:nucleotidyltransferase activity"/>
    <property type="evidence" value="ECO:0007669"/>
    <property type="project" value="UniProtKB-KW"/>
</dbReference>
<keyword evidence="6" id="KW-0460">Magnesium</keyword>
<evidence type="ECO:0000256" key="2">
    <source>
        <dbReference type="ARBA" id="ARBA00022679"/>
    </source>
</evidence>
<dbReference type="Pfam" id="PF01743">
    <property type="entry name" value="PolyA_pol"/>
    <property type="match status" value="1"/>
</dbReference>
<dbReference type="InterPro" id="IPR043519">
    <property type="entry name" value="NT_sf"/>
</dbReference>
<dbReference type="SUPFAM" id="SSF81891">
    <property type="entry name" value="Poly A polymerase C-terminal region-like"/>
    <property type="match status" value="1"/>
</dbReference>
<dbReference type="SUPFAM" id="SSF81301">
    <property type="entry name" value="Nucleotidyltransferase"/>
    <property type="match status" value="1"/>
</dbReference>
<keyword evidence="2 7" id="KW-0808">Transferase</keyword>
<dbReference type="GO" id="GO:0008033">
    <property type="term" value="P:tRNA processing"/>
    <property type="evidence" value="ECO:0007669"/>
    <property type="project" value="UniProtKB-KW"/>
</dbReference>
<dbReference type="PANTHER" id="PTHR46173">
    <property type="entry name" value="CCA TRNA NUCLEOTIDYLTRANSFERASE 1, MITOCHONDRIAL"/>
    <property type="match status" value="1"/>
</dbReference>
<keyword evidence="7" id="KW-0694">RNA-binding</keyword>
<evidence type="ECO:0000256" key="5">
    <source>
        <dbReference type="ARBA" id="ARBA00022723"/>
    </source>
</evidence>
<evidence type="ECO:0000256" key="7">
    <source>
        <dbReference type="RuleBase" id="RU003953"/>
    </source>
</evidence>
<sequence>MQIEIPHYVVSVARILVKEGYKAYLVGGEIRDTLLGIEPHDYDIATDALPDVLVELFPKSIAVGAQFGTVVAIQQNSDGENYTVEITTLRNEEDYLQGRWPSKVTFVRNIEEDLQRRDFTINAMALDLSEKGIIYLEHTLVENEYALTHKHTYEFSLLDFYNGQEDLKNKIIRTVGDPMARFTEDGLRPYRACRFASQFGFTIEPNTFVAITKCLNVSAMVSM</sequence>
<dbReference type="CDD" id="cd05398">
    <property type="entry name" value="NT_ClassII-CCAase"/>
    <property type="match status" value="1"/>
</dbReference>
<feature type="non-terminal residue" evidence="9">
    <location>
        <position position="223"/>
    </location>
</feature>
<evidence type="ECO:0000313" key="10">
    <source>
        <dbReference type="Proteomes" id="UP000228952"/>
    </source>
</evidence>
<keyword evidence="3" id="KW-0819">tRNA processing</keyword>
<dbReference type="InterPro" id="IPR050264">
    <property type="entry name" value="Bact_CCA-adding_enz_type3_sf"/>
</dbReference>
<comment type="caution">
    <text evidence="9">The sequence shown here is derived from an EMBL/GenBank/DDBJ whole genome shotgun (WGS) entry which is preliminary data.</text>
</comment>
<comment type="cofactor">
    <cofactor evidence="1">
        <name>Mg(2+)</name>
        <dbReference type="ChEBI" id="CHEBI:18420"/>
    </cofactor>
</comment>
<evidence type="ECO:0000259" key="8">
    <source>
        <dbReference type="Pfam" id="PF01743"/>
    </source>
</evidence>
<evidence type="ECO:0000256" key="1">
    <source>
        <dbReference type="ARBA" id="ARBA00001946"/>
    </source>
</evidence>
<dbReference type="PANTHER" id="PTHR46173:SF1">
    <property type="entry name" value="CCA TRNA NUCLEOTIDYLTRANSFERASE 1, MITOCHONDRIAL"/>
    <property type="match status" value="1"/>
</dbReference>
<dbReference type="GO" id="GO:0000049">
    <property type="term" value="F:tRNA binding"/>
    <property type="evidence" value="ECO:0007669"/>
    <property type="project" value="TreeGrafter"/>
</dbReference>
<keyword evidence="4" id="KW-0548">Nucleotidyltransferase</keyword>
<dbReference type="GO" id="GO:0046872">
    <property type="term" value="F:metal ion binding"/>
    <property type="evidence" value="ECO:0007669"/>
    <property type="project" value="UniProtKB-KW"/>
</dbReference>
<dbReference type="EMBL" id="PFQB01000102">
    <property type="protein sequence ID" value="PJA12838.1"/>
    <property type="molecule type" value="Genomic_DNA"/>
</dbReference>
<proteinExistence type="inferred from homology"/>
<name>A0A2M7W1C2_9BACT</name>
<dbReference type="Proteomes" id="UP000228952">
    <property type="component" value="Unassembled WGS sequence"/>
</dbReference>
<dbReference type="InterPro" id="IPR002646">
    <property type="entry name" value="PolA_pol_head_dom"/>
</dbReference>
<dbReference type="AlphaFoldDB" id="A0A2M7W1C2"/>
<dbReference type="Gene3D" id="3.30.460.10">
    <property type="entry name" value="Beta Polymerase, domain 2"/>
    <property type="match status" value="1"/>
</dbReference>
<feature type="domain" description="Poly A polymerase head" evidence="8">
    <location>
        <begin position="23"/>
        <end position="173"/>
    </location>
</feature>
<reference evidence="10" key="1">
    <citation type="submission" date="2017-09" db="EMBL/GenBank/DDBJ databases">
        <title>Depth-based differentiation of microbial function through sediment-hosted aquifers and enrichment of novel symbionts in the deep terrestrial subsurface.</title>
        <authorList>
            <person name="Probst A.J."/>
            <person name="Ladd B."/>
            <person name="Jarett J.K."/>
            <person name="Geller-Mcgrath D.E."/>
            <person name="Sieber C.M.K."/>
            <person name="Emerson J.B."/>
            <person name="Anantharaman K."/>
            <person name="Thomas B.C."/>
            <person name="Malmstrom R."/>
            <person name="Stieglmeier M."/>
            <person name="Klingl A."/>
            <person name="Woyke T."/>
            <person name="Ryan C.M."/>
            <person name="Banfield J.F."/>
        </authorList>
    </citation>
    <scope>NUCLEOTIDE SEQUENCE [LARGE SCALE GENOMIC DNA]</scope>
</reference>
<dbReference type="Gene3D" id="1.10.3090.10">
    <property type="entry name" value="cca-adding enzyme, domain 2"/>
    <property type="match status" value="1"/>
</dbReference>
<comment type="similarity">
    <text evidence="7">Belongs to the tRNA nucleotidyltransferase/poly(A) polymerase family.</text>
</comment>
<evidence type="ECO:0000313" key="9">
    <source>
        <dbReference type="EMBL" id="PJA12838.1"/>
    </source>
</evidence>
<protein>
    <recommendedName>
        <fullName evidence="8">Poly A polymerase head domain-containing protein</fullName>
    </recommendedName>
</protein>
<gene>
    <name evidence="9" type="ORF">COX64_04135</name>
</gene>
<evidence type="ECO:0000256" key="3">
    <source>
        <dbReference type="ARBA" id="ARBA00022694"/>
    </source>
</evidence>